<reference evidence="2" key="1">
    <citation type="submission" date="2021-02" db="EMBL/GenBank/DDBJ databases">
        <authorList>
            <person name="Nowell W R."/>
        </authorList>
    </citation>
    <scope>NUCLEOTIDE SEQUENCE</scope>
</reference>
<evidence type="ECO:0000313" key="6">
    <source>
        <dbReference type="Proteomes" id="UP000663829"/>
    </source>
</evidence>
<accession>A0A814EYR1</accession>
<evidence type="ECO:0000313" key="4">
    <source>
        <dbReference type="EMBL" id="CAF3746930.1"/>
    </source>
</evidence>
<gene>
    <name evidence="2" type="ORF">GPM918_LOCUS12390</name>
    <name evidence="3" type="ORF">OVA965_LOCUS18507</name>
    <name evidence="4" type="ORF">SRO942_LOCUS12391</name>
    <name evidence="5" type="ORF">TMI583_LOCUS18519</name>
</gene>
<sequence length="196" mass="21791">MNAVLGLLFVAFVAVESKSFIQQFTNFDELSTTLPELHVIKEMSFKYPYSCQPGPLSYEGCALFLTSYGVSRNMPDLLYNGACGSNNYFQVMLAGDDFGLVSDLGDVALENVTASRAFNWERVVGQDNTFKEDMLVVQGHTYVALLAKSEIRALFAFRVEQFEPSGPATIKYAVKQYGIIKSVQEAPGFSWDQTNQ</sequence>
<dbReference type="Proteomes" id="UP000681722">
    <property type="component" value="Unassembled WGS sequence"/>
</dbReference>
<dbReference type="EMBL" id="CAJNOK010009223">
    <property type="protein sequence ID" value="CAF1084079.1"/>
    <property type="molecule type" value="Genomic_DNA"/>
</dbReference>
<proteinExistence type="predicted"/>
<feature type="signal peptide" evidence="1">
    <location>
        <begin position="1"/>
        <end position="17"/>
    </location>
</feature>
<feature type="chain" id="PRO_5036410060" evidence="1">
    <location>
        <begin position="18"/>
        <end position="196"/>
    </location>
</feature>
<evidence type="ECO:0000313" key="3">
    <source>
        <dbReference type="EMBL" id="CAF1084079.1"/>
    </source>
</evidence>
<dbReference type="EMBL" id="CAJOBC010002704">
    <property type="protein sequence ID" value="CAF3746930.1"/>
    <property type="molecule type" value="Genomic_DNA"/>
</dbReference>
<evidence type="ECO:0000256" key="1">
    <source>
        <dbReference type="SAM" id="SignalP"/>
    </source>
</evidence>
<dbReference type="AlphaFoldDB" id="A0A814EYR1"/>
<dbReference type="Proteomes" id="UP000663829">
    <property type="component" value="Unassembled WGS sequence"/>
</dbReference>
<dbReference type="Proteomes" id="UP000677228">
    <property type="component" value="Unassembled WGS sequence"/>
</dbReference>
<comment type="caution">
    <text evidence="2">The sequence shown here is derived from an EMBL/GenBank/DDBJ whole genome shotgun (WGS) entry which is preliminary data.</text>
</comment>
<dbReference type="Proteomes" id="UP000682733">
    <property type="component" value="Unassembled WGS sequence"/>
</dbReference>
<protein>
    <submittedName>
        <fullName evidence="2">Uncharacterized protein</fullName>
    </submittedName>
</protein>
<evidence type="ECO:0000313" key="5">
    <source>
        <dbReference type="EMBL" id="CAF3846708.1"/>
    </source>
</evidence>
<organism evidence="2 6">
    <name type="scientific">Didymodactylos carnosus</name>
    <dbReference type="NCBI Taxonomy" id="1234261"/>
    <lineage>
        <taxon>Eukaryota</taxon>
        <taxon>Metazoa</taxon>
        <taxon>Spiralia</taxon>
        <taxon>Gnathifera</taxon>
        <taxon>Rotifera</taxon>
        <taxon>Eurotatoria</taxon>
        <taxon>Bdelloidea</taxon>
        <taxon>Philodinida</taxon>
        <taxon>Philodinidae</taxon>
        <taxon>Didymodactylos</taxon>
    </lineage>
</organism>
<keyword evidence="1" id="KW-0732">Signal</keyword>
<dbReference type="OrthoDB" id="10010775at2759"/>
<dbReference type="EMBL" id="CAJOBA010009240">
    <property type="protein sequence ID" value="CAF3846708.1"/>
    <property type="molecule type" value="Genomic_DNA"/>
</dbReference>
<keyword evidence="6" id="KW-1185">Reference proteome</keyword>
<name>A0A814EYR1_9BILA</name>
<dbReference type="EMBL" id="CAJNOQ010002704">
    <property type="protein sequence ID" value="CAF0974012.1"/>
    <property type="molecule type" value="Genomic_DNA"/>
</dbReference>
<evidence type="ECO:0000313" key="2">
    <source>
        <dbReference type="EMBL" id="CAF0974012.1"/>
    </source>
</evidence>